<protein>
    <submittedName>
        <fullName evidence="1">Uncharacterized protein</fullName>
    </submittedName>
</protein>
<name>A0A6A7A796_9PLEO</name>
<evidence type="ECO:0000313" key="1">
    <source>
        <dbReference type="EMBL" id="KAF2829056.1"/>
    </source>
</evidence>
<reference evidence="1" key="1">
    <citation type="journal article" date="2020" name="Stud. Mycol.">
        <title>101 Dothideomycetes genomes: a test case for predicting lifestyles and emergence of pathogens.</title>
        <authorList>
            <person name="Haridas S."/>
            <person name="Albert R."/>
            <person name="Binder M."/>
            <person name="Bloem J."/>
            <person name="Labutti K."/>
            <person name="Salamov A."/>
            <person name="Andreopoulos B."/>
            <person name="Baker S."/>
            <person name="Barry K."/>
            <person name="Bills G."/>
            <person name="Bluhm B."/>
            <person name="Cannon C."/>
            <person name="Castanera R."/>
            <person name="Culley D."/>
            <person name="Daum C."/>
            <person name="Ezra D."/>
            <person name="Gonzalez J."/>
            <person name="Henrissat B."/>
            <person name="Kuo A."/>
            <person name="Liang C."/>
            <person name="Lipzen A."/>
            <person name="Lutzoni F."/>
            <person name="Magnuson J."/>
            <person name="Mondo S."/>
            <person name="Nolan M."/>
            <person name="Ohm R."/>
            <person name="Pangilinan J."/>
            <person name="Park H.-J."/>
            <person name="Ramirez L."/>
            <person name="Alfaro M."/>
            <person name="Sun H."/>
            <person name="Tritt A."/>
            <person name="Yoshinaga Y."/>
            <person name="Zwiers L.-H."/>
            <person name="Turgeon B."/>
            <person name="Goodwin S."/>
            <person name="Spatafora J."/>
            <person name="Crous P."/>
            <person name="Grigoriev I."/>
        </authorList>
    </citation>
    <scope>NUCLEOTIDE SEQUENCE</scope>
    <source>
        <strain evidence="1">CBS 113818</strain>
    </source>
</reference>
<accession>A0A6A7A796</accession>
<dbReference type="AlphaFoldDB" id="A0A6A7A796"/>
<sequence length="128" mass="14222">MPAPSVLRVPLLINPISGQVAETVENAYSLWKAAAEFLKTVEDTTNILDGRITRMKLVTFWATHTFESAKKTHPGTCTRDIHAAIWEKLEEEKRKLAAGDTTGTSETDREDLVKELIALAKKQGWDSA</sequence>
<dbReference type="Proteomes" id="UP000799424">
    <property type="component" value="Unassembled WGS sequence"/>
</dbReference>
<proteinExistence type="predicted"/>
<keyword evidence="2" id="KW-1185">Reference proteome</keyword>
<organism evidence="1 2">
    <name type="scientific">Ophiobolus disseminans</name>
    <dbReference type="NCBI Taxonomy" id="1469910"/>
    <lineage>
        <taxon>Eukaryota</taxon>
        <taxon>Fungi</taxon>
        <taxon>Dikarya</taxon>
        <taxon>Ascomycota</taxon>
        <taxon>Pezizomycotina</taxon>
        <taxon>Dothideomycetes</taxon>
        <taxon>Pleosporomycetidae</taxon>
        <taxon>Pleosporales</taxon>
        <taxon>Pleosporineae</taxon>
        <taxon>Phaeosphaeriaceae</taxon>
        <taxon>Ophiobolus</taxon>
    </lineage>
</organism>
<gene>
    <name evidence="1" type="ORF">CC86DRAFT_379817</name>
</gene>
<dbReference type="EMBL" id="MU006221">
    <property type="protein sequence ID" value="KAF2829056.1"/>
    <property type="molecule type" value="Genomic_DNA"/>
</dbReference>
<evidence type="ECO:0000313" key="2">
    <source>
        <dbReference type="Proteomes" id="UP000799424"/>
    </source>
</evidence>